<keyword evidence="3" id="KW-1185">Reference proteome</keyword>
<protein>
    <submittedName>
        <fullName evidence="2">Uncharacterized protein</fullName>
    </submittedName>
</protein>
<feature type="compositionally biased region" description="Polar residues" evidence="1">
    <location>
        <begin position="105"/>
        <end position="117"/>
    </location>
</feature>
<evidence type="ECO:0000313" key="2">
    <source>
        <dbReference type="EMBL" id="KAK0477537.1"/>
    </source>
</evidence>
<evidence type="ECO:0000256" key="1">
    <source>
        <dbReference type="SAM" id="MobiDB-lite"/>
    </source>
</evidence>
<name>A0AA39U4V0_9AGAR</name>
<accession>A0AA39U4V0</accession>
<feature type="region of interest" description="Disordered" evidence="1">
    <location>
        <begin position="52"/>
        <end position="157"/>
    </location>
</feature>
<evidence type="ECO:0000313" key="3">
    <source>
        <dbReference type="Proteomes" id="UP001175227"/>
    </source>
</evidence>
<proteinExistence type="predicted"/>
<sequence length="220" mass="23639">MHLLHKLGLVLELERRPVFVKCTRRSPHMRSAVQWMLKIAYHGLPELLEANTESKSEEVVEPATSPEASGTSPPSGGASSSNEEGEQEVERSPQVAVAEEELVSGENSTGVGNTMWSPTPPGSDVGSLESGMPLAGGKRIAPASPIPLDTAGEDAREPPLKKAKGFMKTGWLLALNQQLREGQTQPAMCANMEVMQEDGLLLVPTSVLFFLCCTTFFPGR</sequence>
<comment type="caution">
    <text evidence="2">The sequence shown here is derived from an EMBL/GenBank/DDBJ whole genome shotgun (WGS) entry which is preliminary data.</text>
</comment>
<feature type="compositionally biased region" description="Low complexity" evidence="1">
    <location>
        <begin position="62"/>
        <end position="82"/>
    </location>
</feature>
<dbReference type="Proteomes" id="UP001175227">
    <property type="component" value="Unassembled WGS sequence"/>
</dbReference>
<dbReference type="AlphaFoldDB" id="A0AA39U4V0"/>
<organism evidence="2 3">
    <name type="scientific">Armillaria novae-zelandiae</name>
    <dbReference type="NCBI Taxonomy" id="153914"/>
    <lineage>
        <taxon>Eukaryota</taxon>
        <taxon>Fungi</taxon>
        <taxon>Dikarya</taxon>
        <taxon>Basidiomycota</taxon>
        <taxon>Agaricomycotina</taxon>
        <taxon>Agaricomycetes</taxon>
        <taxon>Agaricomycetidae</taxon>
        <taxon>Agaricales</taxon>
        <taxon>Marasmiineae</taxon>
        <taxon>Physalacriaceae</taxon>
        <taxon>Armillaria</taxon>
    </lineage>
</organism>
<reference evidence="2" key="1">
    <citation type="submission" date="2023-06" db="EMBL/GenBank/DDBJ databases">
        <authorList>
            <consortium name="Lawrence Berkeley National Laboratory"/>
            <person name="Ahrendt S."/>
            <person name="Sahu N."/>
            <person name="Indic B."/>
            <person name="Wong-Bajracharya J."/>
            <person name="Merenyi Z."/>
            <person name="Ke H.-M."/>
            <person name="Monk M."/>
            <person name="Kocsube S."/>
            <person name="Drula E."/>
            <person name="Lipzen A."/>
            <person name="Balint B."/>
            <person name="Henrissat B."/>
            <person name="Andreopoulos B."/>
            <person name="Martin F.M."/>
            <person name="Harder C.B."/>
            <person name="Rigling D."/>
            <person name="Ford K.L."/>
            <person name="Foster G.D."/>
            <person name="Pangilinan J."/>
            <person name="Papanicolaou A."/>
            <person name="Barry K."/>
            <person name="LaButti K."/>
            <person name="Viragh M."/>
            <person name="Koriabine M."/>
            <person name="Yan M."/>
            <person name="Riley R."/>
            <person name="Champramary S."/>
            <person name="Plett K.L."/>
            <person name="Tsai I.J."/>
            <person name="Slot J."/>
            <person name="Sipos G."/>
            <person name="Plett J."/>
            <person name="Nagy L.G."/>
            <person name="Grigoriev I.V."/>
        </authorList>
    </citation>
    <scope>NUCLEOTIDE SEQUENCE</scope>
    <source>
        <strain evidence="2">ICMP 16352</strain>
    </source>
</reference>
<gene>
    <name evidence="2" type="ORF">IW261DRAFT_1565816</name>
</gene>
<dbReference type="EMBL" id="JAUEPR010000016">
    <property type="protein sequence ID" value="KAK0477537.1"/>
    <property type="molecule type" value="Genomic_DNA"/>
</dbReference>